<proteinExistence type="predicted"/>
<reference evidence="1" key="1">
    <citation type="submission" date="2019-08" db="EMBL/GenBank/DDBJ databases">
        <authorList>
            <person name="Kucharzyk K."/>
            <person name="Murdoch R.W."/>
            <person name="Higgins S."/>
            <person name="Loffler F."/>
        </authorList>
    </citation>
    <scope>NUCLEOTIDE SEQUENCE</scope>
</reference>
<sequence length="62" mass="7103">MKNPVVFCIPEAIVAVTHRIDLNGYNVCDCSRFEIILIDTILGMNKHQTLRVSLNLLYQISR</sequence>
<organism evidence="1">
    <name type="scientific">bioreactor metagenome</name>
    <dbReference type="NCBI Taxonomy" id="1076179"/>
    <lineage>
        <taxon>unclassified sequences</taxon>
        <taxon>metagenomes</taxon>
        <taxon>ecological metagenomes</taxon>
    </lineage>
</organism>
<dbReference type="EMBL" id="VSSQ01128197">
    <property type="protein sequence ID" value="MPN57084.1"/>
    <property type="molecule type" value="Genomic_DNA"/>
</dbReference>
<gene>
    <name evidence="1" type="ORF">SDC9_204778</name>
</gene>
<name>A0A645J9C4_9ZZZZ</name>
<accession>A0A645J9C4</accession>
<protein>
    <submittedName>
        <fullName evidence="1">Uncharacterized protein</fullName>
    </submittedName>
</protein>
<comment type="caution">
    <text evidence="1">The sequence shown here is derived from an EMBL/GenBank/DDBJ whole genome shotgun (WGS) entry which is preliminary data.</text>
</comment>
<evidence type="ECO:0000313" key="1">
    <source>
        <dbReference type="EMBL" id="MPN57084.1"/>
    </source>
</evidence>
<dbReference type="AlphaFoldDB" id="A0A645J9C4"/>